<evidence type="ECO:0000313" key="2">
    <source>
        <dbReference type="Proteomes" id="UP000536179"/>
    </source>
</evidence>
<accession>A0A7W5E166</accession>
<organism evidence="1 2">
    <name type="scientific">Aporhodopirellula rubra</name>
    <dbReference type="NCBI Taxonomy" id="980271"/>
    <lineage>
        <taxon>Bacteria</taxon>
        <taxon>Pseudomonadati</taxon>
        <taxon>Planctomycetota</taxon>
        <taxon>Planctomycetia</taxon>
        <taxon>Pirellulales</taxon>
        <taxon>Pirellulaceae</taxon>
        <taxon>Aporhodopirellula</taxon>
    </lineage>
</organism>
<protein>
    <submittedName>
        <fullName evidence="1">Uncharacterized protein</fullName>
    </submittedName>
</protein>
<evidence type="ECO:0000313" key="1">
    <source>
        <dbReference type="EMBL" id="MBB3207874.1"/>
    </source>
</evidence>
<proteinExistence type="predicted"/>
<name>A0A7W5E166_9BACT</name>
<dbReference type="AlphaFoldDB" id="A0A7W5E166"/>
<reference evidence="1 2" key="1">
    <citation type="submission" date="2020-08" db="EMBL/GenBank/DDBJ databases">
        <title>Genomic Encyclopedia of Type Strains, Phase III (KMG-III): the genomes of soil and plant-associated and newly described type strains.</title>
        <authorList>
            <person name="Whitman W."/>
        </authorList>
    </citation>
    <scope>NUCLEOTIDE SEQUENCE [LARGE SCALE GENOMIC DNA]</scope>
    <source>
        <strain evidence="1 2">CECT 8075</strain>
    </source>
</reference>
<dbReference type="Proteomes" id="UP000536179">
    <property type="component" value="Unassembled WGS sequence"/>
</dbReference>
<sequence length="33" mass="3738">MKESSEEMFEFVSRCLSLTGLAKSRAESMARLL</sequence>
<keyword evidence="2" id="KW-1185">Reference proteome</keyword>
<comment type="caution">
    <text evidence="1">The sequence shown here is derived from an EMBL/GenBank/DDBJ whole genome shotgun (WGS) entry which is preliminary data.</text>
</comment>
<dbReference type="EMBL" id="JACHXU010000012">
    <property type="protein sequence ID" value="MBB3207874.1"/>
    <property type="molecule type" value="Genomic_DNA"/>
</dbReference>
<gene>
    <name evidence="1" type="ORF">FHS27_003701</name>
</gene>